<evidence type="ECO:0000256" key="4">
    <source>
        <dbReference type="SAM" id="MobiDB-lite"/>
    </source>
</evidence>
<dbReference type="InterPro" id="IPR001466">
    <property type="entry name" value="Beta-lactam-related"/>
</dbReference>
<feature type="repeat" description="TPR" evidence="3">
    <location>
        <begin position="390"/>
        <end position="423"/>
    </location>
</feature>
<dbReference type="Pfam" id="PF13877">
    <property type="entry name" value="RPAP3_C"/>
    <property type="match status" value="1"/>
</dbReference>
<comment type="similarity">
    <text evidence="1">Belongs to the class-A beta-lactamase family.</text>
</comment>
<dbReference type="PANTHER" id="PTHR43283:SF17">
    <property type="entry name" value="(LOVD), PUTATIVE (AFU_ORTHOLOGUE AFUA_5G00920)-RELATED"/>
    <property type="match status" value="1"/>
</dbReference>
<proteinExistence type="inferred from homology"/>
<feature type="domain" description="Beta-lactamase-related" evidence="5">
    <location>
        <begin position="15"/>
        <end position="372"/>
    </location>
</feature>
<dbReference type="InterPro" id="IPR050789">
    <property type="entry name" value="Diverse_Enzym_Activities"/>
</dbReference>
<feature type="region of interest" description="Disordered" evidence="4">
    <location>
        <begin position="564"/>
        <end position="658"/>
    </location>
</feature>
<dbReference type="OrthoDB" id="629492at2759"/>
<keyword evidence="8" id="KW-1185">Reference proteome</keyword>
<dbReference type="STRING" id="703135.A0A2A9NXT7"/>
<dbReference type="InterPro" id="IPR025986">
    <property type="entry name" value="RPAP3-like_C"/>
</dbReference>
<dbReference type="InterPro" id="IPR012338">
    <property type="entry name" value="Beta-lactam/transpept-like"/>
</dbReference>
<keyword evidence="2" id="KW-0378">Hydrolase</keyword>
<evidence type="ECO:0000313" key="8">
    <source>
        <dbReference type="Proteomes" id="UP000242287"/>
    </source>
</evidence>
<dbReference type="SMART" id="SM00028">
    <property type="entry name" value="TPR"/>
    <property type="match status" value="2"/>
</dbReference>
<evidence type="ECO:0000259" key="5">
    <source>
        <dbReference type="Pfam" id="PF00144"/>
    </source>
</evidence>
<evidence type="ECO:0000256" key="1">
    <source>
        <dbReference type="ARBA" id="ARBA00009009"/>
    </source>
</evidence>
<sequence>MVSIRQETQAEIVDIINQAIESKTLPNVVFGVTSAEKELIFAHAGTRVLSEPSSGYVDKDTIFWMCSMTKMVASLALLQLVDRGKVSLDDAASQYLPELANLRVQYRTTDNTIATKPAEKQILVRHLLNHSSGLYYSEIGDMDANLVKPYTCIYNKQDDIKVFAELMKPLRFEPGTDFAYGFSTDFAGFVVERVSGQSLEEYLKENIFDPLGITSASFFLTPERKSRLIELCYRNQDGSLTRWDDQLRITPQDPELVNICFAGVGMYCSMKDYLTILRHLLQLKAGTAEKPLFKPETVDLIFQPSLTEKGGASLSSAMENIFTASQHSLALALNMTDWNGMRKSITGWWAGWAGTFFYIDTKTGIASVIGTQVVPALDGKIIELSTRLEQLVYSGLGNTAFKIGDYPGAVGHYTEAILADRNDPTFPLNRAAAYLKLGKNEDAERDCTTVLRLNSSSVKAFFRRSQARVALRKLSEARQANLHVLSNLDLTDALKFEPTNTSARNELEKLEQLISAEQAKRSKTASLPTSVSLYSASRSINESSPKRRRVPITIVEPAALHVFENPSPKTTLPPPTKADSRSDTLTPISSGPLKGPIPAKPSASATPSASSLSEMPQTSQVASMTSNRSAEANSFQEAKRARDGTKTARVGGGIFRSSGDNTVFPMRESAASPLYSKIESPSTNAGFKSRDLAYPVNVSITNGSTRSPITMFSFTKAWESNRSTEERWKLITSISPTNIPSMCGSSLEPAQFISIMDVFLQVLEGNGKDEMTKTVIREYLRSFGSVPRFTTLLLFLSEKEKGLVQQLWNALEVVTLQGAWVSLGK</sequence>
<dbReference type="EMBL" id="KZ301974">
    <property type="protein sequence ID" value="PFH53281.1"/>
    <property type="molecule type" value="Genomic_DNA"/>
</dbReference>
<dbReference type="Proteomes" id="UP000242287">
    <property type="component" value="Unassembled WGS sequence"/>
</dbReference>
<dbReference type="AlphaFoldDB" id="A0A2A9NXT7"/>
<dbReference type="GO" id="GO:0016787">
    <property type="term" value="F:hydrolase activity"/>
    <property type="evidence" value="ECO:0007669"/>
    <property type="project" value="UniProtKB-KW"/>
</dbReference>
<dbReference type="Gene3D" id="3.40.710.10">
    <property type="entry name" value="DD-peptidase/beta-lactamase superfamily"/>
    <property type="match status" value="1"/>
</dbReference>
<dbReference type="SUPFAM" id="SSF56601">
    <property type="entry name" value="beta-lactamase/transpeptidase-like"/>
    <property type="match status" value="1"/>
</dbReference>
<evidence type="ECO:0000313" key="7">
    <source>
        <dbReference type="EMBL" id="PFH53281.1"/>
    </source>
</evidence>
<feature type="domain" description="RNA-polymerase II-associated protein 3-like C-terminal" evidence="6">
    <location>
        <begin position="708"/>
        <end position="801"/>
    </location>
</feature>
<dbReference type="SUPFAM" id="SSF48452">
    <property type="entry name" value="TPR-like"/>
    <property type="match status" value="1"/>
</dbReference>
<dbReference type="PROSITE" id="PS50005">
    <property type="entry name" value="TPR"/>
    <property type="match status" value="1"/>
</dbReference>
<reference evidence="7 8" key="1">
    <citation type="submission" date="2014-02" db="EMBL/GenBank/DDBJ databases">
        <title>Transposable element dynamics among asymbiotic and ectomycorrhizal Amanita fungi.</title>
        <authorList>
            <consortium name="DOE Joint Genome Institute"/>
            <person name="Hess J."/>
            <person name="Skrede I."/>
            <person name="Wolfe B."/>
            <person name="LaButti K."/>
            <person name="Ohm R.A."/>
            <person name="Grigoriev I.V."/>
            <person name="Pringle A."/>
        </authorList>
    </citation>
    <scope>NUCLEOTIDE SEQUENCE [LARGE SCALE GENOMIC DNA]</scope>
    <source>
        <strain evidence="7 8">SKay4041</strain>
    </source>
</reference>
<gene>
    <name evidence="7" type="ORF">AMATHDRAFT_45559</name>
</gene>
<name>A0A2A9NXT7_9AGAR</name>
<keyword evidence="3" id="KW-0802">TPR repeat</keyword>
<protein>
    <submittedName>
        <fullName evidence="7">Uncharacterized protein</fullName>
    </submittedName>
</protein>
<evidence type="ECO:0000256" key="3">
    <source>
        <dbReference type="PROSITE-ProRule" id="PRU00339"/>
    </source>
</evidence>
<feature type="compositionally biased region" description="Polar residues" evidence="4">
    <location>
        <begin position="524"/>
        <end position="543"/>
    </location>
</feature>
<dbReference type="Pfam" id="PF00144">
    <property type="entry name" value="Beta-lactamase"/>
    <property type="match status" value="1"/>
</dbReference>
<dbReference type="InterPro" id="IPR011990">
    <property type="entry name" value="TPR-like_helical_dom_sf"/>
</dbReference>
<dbReference type="Gene3D" id="1.25.40.10">
    <property type="entry name" value="Tetratricopeptide repeat domain"/>
    <property type="match status" value="1"/>
</dbReference>
<dbReference type="PANTHER" id="PTHR43283">
    <property type="entry name" value="BETA-LACTAMASE-RELATED"/>
    <property type="match status" value="1"/>
</dbReference>
<feature type="compositionally biased region" description="Basic and acidic residues" evidence="4">
    <location>
        <begin position="637"/>
        <end position="646"/>
    </location>
</feature>
<evidence type="ECO:0000259" key="6">
    <source>
        <dbReference type="Pfam" id="PF13877"/>
    </source>
</evidence>
<feature type="compositionally biased region" description="Low complexity" evidence="4">
    <location>
        <begin position="596"/>
        <end position="613"/>
    </location>
</feature>
<feature type="region of interest" description="Disordered" evidence="4">
    <location>
        <begin position="518"/>
        <end position="548"/>
    </location>
</feature>
<accession>A0A2A9NXT7</accession>
<dbReference type="InterPro" id="IPR019734">
    <property type="entry name" value="TPR_rpt"/>
</dbReference>
<organism evidence="7 8">
    <name type="scientific">Amanita thiersii Skay4041</name>
    <dbReference type="NCBI Taxonomy" id="703135"/>
    <lineage>
        <taxon>Eukaryota</taxon>
        <taxon>Fungi</taxon>
        <taxon>Dikarya</taxon>
        <taxon>Basidiomycota</taxon>
        <taxon>Agaricomycotina</taxon>
        <taxon>Agaricomycetes</taxon>
        <taxon>Agaricomycetidae</taxon>
        <taxon>Agaricales</taxon>
        <taxon>Pluteineae</taxon>
        <taxon>Amanitaceae</taxon>
        <taxon>Amanita</taxon>
    </lineage>
</organism>
<feature type="compositionally biased region" description="Polar residues" evidence="4">
    <location>
        <begin position="614"/>
        <end position="636"/>
    </location>
</feature>
<evidence type="ECO:0000256" key="2">
    <source>
        <dbReference type="ARBA" id="ARBA00022801"/>
    </source>
</evidence>